<dbReference type="Proteomes" id="UP000617355">
    <property type="component" value="Unassembled WGS sequence"/>
</dbReference>
<evidence type="ECO:0000256" key="2">
    <source>
        <dbReference type="ARBA" id="ARBA00023235"/>
    </source>
</evidence>
<keyword evidence="5" id="KW-1185">Reference proteome</keyword>
<accession>A0ABQ1QDF2</accession>
<dbReference type="Pfam" id="PF01263">
    <property type="entry name" value="Aldose_epim"/>
    <property type="match status" value="1"/>
</dbReference>
<evidence type="ECO:0000313" key="5">
    <source>
        <dbReference type="Proteomes" id="UP000617355"/>
    </source>
</evidence>
<dbReference type="PANTHER" id="PTHR10091">
    <property type="entry name" value="ALDOSE-1-EPIMERASE"/>
    <property type="match status" value="1"/>
</dbReference>
<name>A0ABQ1QDF2_9RHOB</name>
<dbReference type="InterPro" id="IPR047215">
    <property type="entry name" value="Galactose_mutarotase-like"/>
</dbReference>
<dbReference type="EMBL" id="BMGI01000001">
    <property type="protein sequence ID" value="GGD22301.1"/>
    <property type="molecule type" value="Genomic_DNA"/>
</dbReference>
<reference evidence="5" key="1">
    <citation type="journal article" date="2019" name="Int. J. Syst. Evol. Microbiol.">
        <title>The Global Catalogue of Microorganisms (GCM) 10K type strain sequencing project: providing services to taxonomists for standard genome sequencing and annotation.</title>
        <authorList>
            <consortium name="The Broad Institute Genomics Platform"/>
            <consortium name="The Broad Institute Genome Sequencing Center for Infectious Disease"/>
            <person name="Wu L."/>
            <person name="Ma J."/>
        </authorList>
    </citation>
    <scope>NUCLEOTIDE SEQUENCE [LARGE SCALE GENOMIC DNA]</scope>
    <source>
        <strain evidence="5">CGMCC 1.12922</strain>
    </source>
</reference>
<dbReference type="CDD" id="cd09019">
    <property type="entry name" value="galactose_mutarotase_like"/>
    <property type="match status" value="1"/>
</dbReference>
<dbReference type="InterPro" id="IPR014718">
    <property type="entry name" value="GH-type_carb-bd"/>
</dbReference>
<gene>
    <name evidence="4" type="primary">galM</name>
    <name evidence="4" type="ORF">GCM10011358_03520</name>
</gene>
<evidence type="ECO:0000313" key="4">
    <source>
        <dbReference type="EMBL" id="GGD22301.1"/>
    </source>
</evidence>
<dbReference type="PANTHER" id="PTHR10091:SF0">
    <property type="entry name" value="GALACTOSE MUTAROTASE"/>
    <property type="match status" value="1"/>
</dbReference>
<evidence type="ECO:0000256" key="3">
    <source>
        <dbReference type="ARBA" id="ARBA00023277"/>
    </source>
</evidence>
<proteinExistence type="inferred from homology"/>
<dbReference type="Gene3D" id="2.70.98.10">
    <property type="match status" value="1"/>
</dbReference>
<dbReference type="SUPFAM" id="SSF74650">
    <property type="entry name" value="Galactose mutarotase-like"/>
    <property type="match status" value="1"/>
</dbReference>
<organism evidence="4 5">
    <name type="scientific">Sinisalibacter lacisalsi</name>
    <dbReference type="NCBI Taxonomy" id="1526570"/>
    <lineage>
        <taxon>Bacteria</taxon>
        <taxon>Pseudomonadati</taxon>
        <taxon>Pseudomonadota</taxon>
        <taxon>Alphaproteobacteria</taxon>
        <taxon>Rhodobacterales</taxon>
        <taxon>Roseobacteraceae</taxon>
        <taxon>Sinisalibacter</taxon>
    </lineage>
</organism>
<dbReference type="RefSeq" id="WP_188525889.1">
    <property type="nucleotide sequence ID" value="NZ_BMGI01000001.1"/>
</dbReference>
<sequence length="315" mass="33818">MIVRGHTHIHGRAVDAARLATGNMEVTLLSYGAITRDWRIGGRSMILGYDDPADYGDDPFFLGIIAGRVANRIAGGRFSLDGADVVLPLNDGANHLHGGPRGLGKRHWQMEADASANAVRLTCVSGHGDGGYPGRAAFEVVVSLSETRLTYEMRAEVDRPTPINLAQHNYYNLTGGEIWDHELQIAADEYLPIDEGSIPLGHAAPVSGTIRDFRASRRIGAADAAHEGIDHCMVLTGDQPAAVLTAPGAPTLRFFTDQPGLQFYTGKYLAGAHEPFTGICLEPQGFPDAVNQPGFPSLIVTPDAPYVQRLSIEVD</sequence>
<comment type="caution">
    <text evidence="4">The sequence shown here is derived from an EMBL/GenBank/DDBJ whole genome shotgun (WGS) entry which is preliminary data.</text>
</comment>
<evidence type="ECO:0000256" key="1">
    <source>
        <dbReference type="ARBA" id="ARBA00006206"/>
    </source>
</evidence>
<keyword evidence="3" id="KW-0119">Carbohydrate metabolism</keyword>
<dbReference type="InterPro" id="IPR011013">
    <property type="entry name" value="Gal_mutarotase_sf_dom"/>
</dbReference>
<keyword evidence="2" id="KW-0413">Isomerase</keyword>
<dbReference type="InterPro" id="IPR008183">
    <property type="entry name" value="Aldose_1/G6P_1-epimerase"/>
</dbReference>
<comment type="similarity">
    <text evidence="1">Belongs to the aldose epimerase family.</text>
</comment>
<protein>
    <submittedName>
        <fullName evidence="4">Aldose 1-epimerase</fullName>
    </submittedName>
</protein>